<proteinExistence type="predicted"/>
<dbReference type="Proteomes" id="UP000887565">
    <property type="component" value="Unplaced"/>
</dbReference>
<evidence type="ECO:0000313" key="1">
    <source>
        <dbReference type="Proteomes" id="UP000887565"/>
    </source>
</evidence>
<sequence>MVNNFGWVVRANVLVSRKPLTWMPKQKDWPWSDDVQSYMKNWQAERTSSHMMAGLLIEILFASVGGFVKQWHSRDGEGEQRECLCHMNKKEKCAKMQTVHKQ</sequence>
<dbReference type="WBParaSite" id="nRc.2.0.1.t18103-RA">
    <property type="protein sequence ID" value="nRc.2.0.1.t18103-RA"/>
    <property type="gene ID" value="nRc.2.0.1.g18103"/>
</dbReference>
<protein>
    <submittedName>
        <fullName evidence="2">Uncharacterized protein</fullName>
    </submittedName>
</protein>
<organism evidence="1 2">
    <name type="scientific">Romanomermis culicivorax</name>
    <name type="common">Nematode worm</name>
    <dbReference type="NCBI Taxonomy" id="13658"/>
    <lineage>
        <taxon>Eukaryota</taxon>
        <taxon>Metazoa</taxon>
        <taxon>Ecdysozoa</taxon>
        <taxon>Nematoda</taxon>
        <taxon>Enoplea</taxon>
        <taxon>Dorylaimia</taxon>
        <taxon>Mermithida</taxon>
        <taxon>Mermithoidea</taxon>
        <taxon>Mermithidae</taxon>
        <taxon>Romanomermis</taxon>
    </lineage>
</organism>
<dbReference type="AlphaFoldDB" id="A0A915IVK3"/>
<accession>A0A915IVK3</accession>
<evidence type="ECO:0000313" key="2">
    <source>
        <dbReference type="WBParaSite" id="nRc.2.0.1.t18103-RA"/>
    </source>
</evidence>
<keyword evidence="1" id="KW-1185">Reference proteome</keyword>
<reference evidence="2" key="1">
    <citation type="submission" date="2022-11" db="UniProtKB">
        <authorList>
            <consortium name="WormBaseParasite"/>
        </authorList>
    </citation>
    <scope>IDENTIFICATION</scope>
</reference>
<name>A0A915IVK3_ROMCU</name>